<dbReference type="InterPro" id="IPR036163">
    <property type="entry name" value="HMA_dom_sf"/>
</dbReference>
<dbReference type="EMBL" id="LVLJ01001217">
    <property type="protein sequence ID" value="OAE30924.1"/>
    <property type="molecule type" value="Genomic_DNA"/>
</dbReference>
<dbReference type="Proteomes" id="UP000077202">
    <property type="component" value="Unassembled WGS sequence"/>
</dbReference>
<dbReference type="Pfam" id="PF00403">
    <property type="entry name" value="HMA"/>
    <property type="match status" value="1"/>
</dbReference>
<protein>
    <recommendedName>
        <fullName evidence="3">HMA domain-containing protein</fullName>
    </recommendedName>
</protein>
<sequence>MMSVKGLFYGQEEPEPEWLIDTAASQTIICRPATPPPPPPPPAEPAPPPPGPPPPEFRVLDFMAPLCCEGCIERVVKHLLGVEGVEGVQCNSDSQIVTVQGYTPPELVLKAVRKEFKRGADFWPPPEAPAAVEAQGALAKPLFHPCA</sequence>
<dbReference type="SUPFAM" id="SSF55008">
    <property type="entry name" value="HMA, heavy metal-associated domain"/>
    <property type="match status" value="1"/>
</dbReference>
<evidence type="ECO:0000313" key="5">
    <source>
        <dbReference type="Proteomes" id="UP000077202"/>
    </source>
</evidence>
<comment type="caution">
    <text evidence="4">The sequence shown here is derived from an EMBL/GenBank/DDBJ whole genome shotgun (WGS) entry which is preliminary data.</text>
</comment>
<feature type="domain" description="HMA" evidence="3">
    <location>
        <begin position="57"/>
        <end position="120"/>
    </location>
</feature>
<feature type="region of interest" description="Disordered" evidence="2">
    <location>
        <begin position="30"/>
        <end position="56"/>
    </location>
</feature>
<accession>A0A176WDD2</accession>
<reference evidence="4" key="1">
    <citation type="submission" date="2016-03" db="EMBL/GenBank/DDBJ databases">
        <title>Mechanisms controlling the formation of the plant cell surface in tip-growing cells are functionally conserved among land plants.</title>
        <authorList>
            <person name="Honkanen S."/>
            <person name="Jones V.A."/>
            <person name="Morieri G."/>
            <person name="Champion C."/>
            <person name="Hetherington A.J."/>
            <person name="Kelly S."/>
            <person name="Saint-Marcoux D."/>
            <person name="Proust H."/>
            <person name="Prescott H."/>
            <person name="Dolan L."/>
        </authorList>
    </citation>
    <scope>NUCLEOTIDE SEQUENCE [LARGE SCALE GENOMIC DNA]</scope>
    <source>
        <tissue evidence="4">Whole gametophyte</tissue>
    </source>
</reference>
<evidence type="ECO:0000256" key="1">
    <source>
        <dbReference type="ARBA" id="ARBA00022723"/>
    </source>
</evidence>
<dbReference type="CDD" id="cd00371">
    <property type="entry name" value="HMA"/>
    <property type="match status" value="1"/>
</dbReference>
<evidence type="ECO:0000313" key="4">
    <source>
        <dbReference type="EMBL" id="OAE30924.1"/>
    </source>
</evidence>
<dbReference type="PROSITE" id="PS50846">
    <property type="entry name" value="HMA_2"/>
    <property type="match status" value="1"/>
</dbReference>
<dbReference type="AlphaFoldDB" id="A0A176WDD2"/>
<dbReference type="InterPro" id="IPR006121">
    <property type="entry name" value="HMA_dom"/>
</dbReference>
<feature type="compositionally biased region" description="Pro residues" evidence="2">
    <location>
        <begin position="33"/>
        <end position="56"/>
    </location>
</feature>
<dbReference type="PANTHER" id="PTHR22814:SF336">
    <property type="entry name" value="HEAVY METAL-ASSOCIATED ISOPRENYLATED PLANT PROTEIN 23"/>
    <property type="match status" value="1"/>
</dbReference>
<dbReference type="PANTHER" id="PTHR22814">
    <property type="entry name" value="COPPER TRANSPORT PROTEIN ATOX1-RELATED"/>
    <property type="match status" value="1"/>
</dbReference>
<dbReference type="Gene3D" id="3.30.70.100">
    <property type="match status" value="1"/>
</dbReference>
<evidence type="ECO:0000259" key="3">
    <source>
        <dbReference type="PROSITE" id="PS50846"/>
    </source>
</evidence>
<keyword evidence="5" id="KW-1185">Reference proteome</keyword>
<name>A0A176WDD2_MARPO</name>
<dbReference type="GO" id="GO:0046872">
    <property type="term" value="F:metal ion binding"/>
    <property type="evidence" value="ECO:0007669"/>
    <property type="project" value="UniProtKB-KW"/>
</dbReference>
<evidence type="ECO:0000256" key="2">
    <source>
        <dbReference type="SAM" id="MobiDB-lite"/>
    </source>
</evidence>
<keyword evidence="1" id="KW-0479">Metal-binding</keyword>
<organism evidence="4 5">
    <name type="scientific">Marchantia polymorpha subsp. ruderalis</name>
    <dbReference type="NCBI Taxonomy" id="1480154"/>
    <lineage>
        <taxon>Eukaryota</taxon>
        <taxon>Viridiplantae</taxon>
        <taxon>Streptophyta</taxon>
        <taxon>Embryophyta</taxon>
        <taxon>Marchantiophyta</taxon>
        <taxon>Marchantiopsida</taxon>
        <taxon>Marchantiidae</taxon>
        <taxon>Marchantiales</taxon>
        <taxon>Marchantiaceae</taxon>
        <taxon>Marchantia</taxon>
    </lineage>
</organism>
<gene>
    <name evidence="4" type="ORF">AXG93_885s1040</name>
</gene>
<proteinExistence type="predicted"/>